<reference evidence="4 5" key="1">
    <citation type="journal article" date="2014" name="Genome Announc.">
        <title>Complete Genome Sequence of Hyphomicrobium nitrativorans Strain NL23, a Denitrifying Bacterium Isolated from Biofilm of a Methanol-Fed Denitrification System Treating Seawater at the Montreal Biodome.</title>
        <authorList>
            <person name="Martineau C."/>
            <person name="Villeneuve C."/>
            <person name="Mauffrey F."/>
            <person name="Villemur R."/>
        </authorList>
    </citation>
    <scope>NUCLEOTIDE SEQUENCE [LARGE SCALE GENOMIC DNA]</scope>
    <source>
        <strain evidence="4">NL23</strain>
    </source>
</reference>
<dbReference type="Pfam" id="PF00583">
    <property type="entry name" value="Acetyltransf_1"/>
    <property type="match status" value="1"/>
</dbReference>
<dbReference type="Gene3D" id="3.40.630.30">
    <property type="match status" value="1"/>
</dbReference>
<keyword evidence="2" id="KW-0012">Acyltransferase</keyword>
<dbReference type="InterPro" id="IPR050832">
    <property type="entry name" value="Bact_Acetyltransf"/>
</dbReference>
<evidence type="ECO:0000313" key="4">
    <source>
        <dbReference type="EMBL" id="AHB47446.1"/>
    </source>
</evidence>
<dbReference type="STRING" id="1029756.W911_01975"/>
<evidence type="ECO:0000313" key="5">
    <source>
        <dbReference type="Proteomes" id="UP000018542"/>
    </source>
</evidence>
<keyword evidence="5" id="KW-1185">Reference proteome</keyword>
<dbReference type="EMBL" id="CP006912">
    <property type="protein sequence ID" value="AHB47446.1"/>
    <property type="molecule type" value="Genomic_DNA"/>
</dbReference>
<name>V5S9N0_9HYPH</name>
<dbReference type="PROSITE" id="PS51186">
    <property type="entry name" value="GNAT"/>
    <property type="match status" value="1"/>
</dbReference>
<organism evidence="4 5">
    <name type="scientific">Hyphomicrobium nitrativorans NL23</name>
    <dbReference type="NCBI Taxonomy" id="1029756"/>
    <lineage>
        <taxon>Bacteria</taxon>
        <taxon>Pseudomonadati</taxon>
        <taxon>Pseudomonadota</taxon>
        <taxon>Alphaproteobacteria</taxon>
        <taxon>Hyphomicrobiales</taxon>
        <taxon>Hyphomicrobiaceae</taxon>
        <taxon>Hyphomicrobium</taxon>
    </lineage>
</organism>
<keyword evidence="1 4" id="KW-0808">Transferase</keyword>
<dbReference type="PATRIC" id="fig|1029756.8.peg.420"/>
<accession>V5S9N0</accession>
<dbReference type="GO" id="GO:0016747">
    <property type="term" value="F:acyltransferase activity, transferring groups other than amino-acyl groups"/>
    <property type="evidence" value="ECO:0007669"/>
    <property type="project" value="InterPro"/>
</dbReference>
<dbReference type="PANTHER" id="PTHR43877">
    <property type="entry name" value="AMINOALKYLPHOSPHONATE N-ACETYLTRANSFERASE-RELATED-RELATED"/>
    <property type="match status" value="1"/>
</dbReference>
<feature type="domain" description="N-acetyltransferase" evidence="3">
    <location>
        <begin position="8"/>
        <end position="167"/>
    </location>
</feature>
<proteinExistence type="predicted"/>
<dbReference type="OrthoDB" id="9799154at2"/>
<dbReference type="Proteomes" id="UP000018542">
    <property type="component" value="Chromosome"/>
</dbReference>
<evidence type="ECO:0000256" key="1">
    <source>
        <dbReference type="ARBA" id="ARBA00022679"/>
    </source>
</evidence>
<evidence type="ECO:0000256" key="2">
    <source>
        <dbReference type="ARBA" id="ARBA00023315"/>
    </source>
</evidence>
<dbReference type="InterPro" id="IPR000182">
    <property type="entry name" value="GNAT_dom"/>
</dbReference>
<dbReference type="CDD" id="cd04301">
    <property type="entry name" value="NAT_SF"/>
    <property type="match status" value="1"/>
</dbReference>
<dbReference type="InterPro" id="IPR016181">
    <property type="entry name" value="Acyl_CoA_acyltransferase"/>
</dbReference>
<protein>
    <submittedName>
        <fullName evidence="4">GCN5 family acetyltransferase</fullName>
    </submittedName>
</protein>
<dbReference type="AlphaFoldDB" id="V5S9N0"/>
<dbReference type="RefSeq" id="WP_023785826.1">
    <property type="nucleotide sequence ID" value="NC_022997.1"/>
</dbReference>
<gene>
    <name evidence="4" type="ORF">W911_01975</name>
</gene>
<sequence length="170" mass="19253">MLGSRSDIKVRKGKLADAQPVAEAFRESWTQAYRGVIPHTHLENMIRRRGADWWSNVIKSGDNLIVIEKAGAIAGYATLGFSRTRGPYQGEIYELYIAPVYQGLGLGEHLFEACRHGLDQRRLKGLIVWALAENTRATDFYWRRGGRPVKQAFETMSGEKLEKIAFAWPT</sequence>
<dbReference type="SUPFAM" id="SSF55729">
    <property type="entry name" value="Acyl-CoA N-acyltransferases (Nat)"/>
    <property type="match status" value="1"/>
</dbReference>
<dbReference type="KEGG" id="hni:W911_01975"/>
<evidence type="ECO:0000259" key="3">
    <source>
        <dbReference type="PROSITE" id="PS51186"/>
    </source>
</evidence>
<dbReference type="HOGENOM" id="CLU_013985_18_2_5"/>